<proteinExistence type="predicted"/>
<dbReference type="GeneID" id="37028151"/>
<dbReference type="InterPro" id="IPR007052">
    <property type="entry name" value="CS_dom"/>
</dbReference>
<evidence type="ECO:0000256" key="1">
    <source>
        <dbReference type="ARBA" id="ARBA00004123"/>
    </source>
</evidence>
<reference evidence="8 9" key="1">
    <citation type="journal article" date="2018" name="Mol. Biol. Evol.">
        <title>Broad Genomic Sampling Reveals a Smut Pathogenic Ancestry of the Fungal Clade Ustilaginomycotina.</title>
        <authorList>
            <person name="Kijpornyongpan T."/>
            <person name="Mondo S.J."/>
            <person name="Barry K."/>
            <person name="Sandor L."/>
            <person name="Lee J."/>
            <person name="Lipzen A."/>
            <person name="Pangilinan J."/>
            <person name="LaButti K."/>
            <person name="Hainaut M."/>
            <person name="Henrissat B."/>
            <person name="Grigoriev I.V."/>
            <person name="Spatafora J.W."/>
            <person name="Aime M.C."/>
        </authorList>
    </citation>
    <scope>NUCLEOTIDE SEQUENCE [LARGE SCALE GENOMIC DNA]</scope>
    <source>
        <strain evidence="8 9">MCA 5214</strain>
    </source>
</reference>
<dbReference type="PROSITE" id="PS51203">
    <property type="entry name" value="CS"/>
    <property type="match status" value="1"/>
</dbReference>
<dbReference type="EMBL" id="KZ819669">
    <property type="protein sequence ID" value="PWN27070.1"/>
    <property type="molecule type" value="Genomic_DNA"/>
</dbReference>
<feature type="compositionally biased region" description="Acidic residues" evidence="6">
    <location>
        <begin position="474"/>
        <end position="485"/>
    </location>
</feature>
<evidence type="ECO:0000259" key="7">
    <source>
        <dbReference type="PROSITE" id="PS51203"/>
    </source>
</evidence>
<organism evidence="8 9">
    <name type="scientific">Jaminaea rosea</name>
    <dbReference type="NCBI Taxonomy" id="1569628"/>
    <lineage>
        <taxon>Eukaryota</taxon>
        <taxon>Fungi</taxon>
        <taxon>Dikarya</taxon>
        <taxon>Basidiomycota</taxon>
        <taxon>Ustilaginomycotina</taxon>
        <taxon>Exobasidiomycetes</taxon>
        <taxon>Microstromatales</taxon>
        <taxon>Microstromatales incertae sedis</taxon>
        <taxon>Jaminaea</taxon>
    </lineage>
</organism>
<protein>
    <recommendedName>
        <fullName evidence="3">NudC domain-containing protein 1</fullName>
    </recommendedName>
</protein>
<evidence type="ECO:0000313" key="9">
    <source>
        <dbReference type="Proteomes" id="UP000245884"/>
    </source>
</evidence>
<evidence type="ECO:0000256" key="6">
    <source>
        <dbReference type="SAM" id="MobiDB-lite"/>
    </source>
</evidence>
<dbReference type="GO" id="GO:0005737">
    <property type="term" value="C:cytoplasm"/>
    <property type="evidence" value="ECO:0007669"/>
    <property type="project" value="UniProtKB-SubCell"/>
</dbReference>
<feature type="compositionally biased region" description="Low complexity" evidence="6">
    <location>
        <begin position="281"/>
        <end position="294"/>
    </location>
</feature>
<evidence type="ECO:0000256" key="2">
    <source>
        <dbReference type="ARBA" id="ARBA00004496"/>
    </source>
</evidence>
<dbReference type="InterPro" id="IPR008978">
    <property type="entry name" value="HSP20-like_chaperone"/>
</dbReference>
<dbReference type="InterPro" id="IPR037895">
    <property type="entry name" value="NUDCD1"/>
</dbReference>
<dbReference type="GO" id="GO:0005634">
    <property type="term" value="C:nucleus"/>
    <property type="evidence" value="ECO:0007669"/>
    <property type="project" value="UniProtKB-SubCell"/>
</dbReference>
<accession>A0A316UP68</accession>
<dbReference type="Gene3D" id="2.60.40.790">
    <property type="match status" value="1"/>
</dbReference>
<evidence type="ECO:0000256" key="4">
    <source>
        <dbReference type="ARBA" id="ARBA00022490"/>
    </source>
</evidence>
<dbReference type="Pfam" id="PF04969">
    <property type="entry name" value="CS"/>
    <property type="match status" value="1"/>
</dbReference>
<evidence type="ECO:0000256" key="5">
    <source>
        <dbReference type="ARBA" id="ARBA00023242"/>
    </source>
</evidence>
<sequence length="750" mass="80304">MQGGSSDDVFPVDRSLLNPKFEAYKLLTDGVTSACHHLPSSVRLSAPDGVGFKELQDRLNYNHLVPAASSSSQCVYIDDAGFVILVDFSAGSVKPSFHPLHRLESTPNGCASLVALESDQWLVSDAKGGIVCLETKKQGSRWTAEVVASLKVEGSSRILEARRSETDAAVVLALVQSTRRLATSTDSGGSSKPTRSSKVAFDVSLLELPIPISTTQAPAANTSSTSPEPIFVQPSWTVTGNDPAYHTQLGPSSESQHLLIAESSFEDTATHAARHSAKTQPKPASTSTTPAASSNTDTQAPSPLATTRPLRPPPLFSWHQSSDTVTLLFSLPTSINKGDTRVHFSPPSGLSIHLAPHADLDRAASESKIVELRDDEQEARKVDEEAKPSIRTARALQAGCFANRTLWAPIDTSGCVWTWERVPPAGGAKRTANGQEKVGEQGLLSVFLEKKDEGTRWAAVFDEAERRRRAEANGGDEDDEDDPPETQDPSDLLGMVQGLDKYTAEGEADGDDMEYNPLFSAQRDSLLHDGLEAEDGDVGRRLCVTAVARGGDGQGIAVNHPQSEAGARSQLASCLARPLPQADRSDSDAAALRPLVVRRDLDGLVFFPPSPSSSSAWHHRTTLPALSFVLASKRDLRATYVVPTSRSSSKGGRTAVLAFEDAPRVRDDYDEASKGAGNLFVYYSTDEEEATGAAGKKKTEYAPSRVIRLEGEGGTGSFMGAALLLVDGRRVLAVLCERAMLLLRGVLDDE</sequence>
<keyword evidence="5" id="KW-0539">Nucleus</keyword>
<comment type="subcellular location">
    <subcellularLocation>
        <location evidence="2">Cytoplasm</location>
    </subcellularLocation>
    <subcellularLocation>
        <location evidence="1">Nucleus</location>
    </subcellularLocation>
</comment>
<dbReference type="SUPFAM" id="SSF49764">
    <property type="entry name" value="HSP20-like chaperones"/>
    <property type="match status" value="1"/>
</dbReference>
<dbReference type="AlphaFoldDB" id="A0A316UP68"/>
<feature type="domain" description="CS" evidence="7">
    <location>
        <begin position="311"/>
        <end position="461"/>
    </location>
</feature>
<dbReference type="PANTHER" id="PTHR21664:SF1">
    <property type="entry name" value="NUDC DOMAIN-CONTAINING PROTEIN 1"/>
    <property type="match status" value="1"/>
</dbReference>
<feature type="region of interest" description="Disordered" evidence="6">
    <location>
        <begin position="467"/>
        <end position="493"/>
    </location>
</feature>
<gene>
    <name evidence="8" type="ORF">BDZ90DRAFT_232628</name>
</gene>
<evidence type="ECO:0000313" key="8">
    <source>
        <dbReference type="EMBL" id="PWN27070.1"/>
    </source>
</evidence>
<dbReference type="RefSeq" id="XP_025361682.1">
    <property type="nucleotide sequence ID" value="XM_025506328.1"/>
</dbReference>
<name>A0A316UP68_9BASI</name>
<feature type="region of interest" description="Disordered" evidence="6">
    <location>
        <begin position="216"/>
        <end position="253"/>
    </location>
</feature>
<dbReference type="STRING" id="1569628.A0A316UP68"/>
<feature type="region of interest" description="Disordered" evidence="6">
    <location>
        <begin position="267"/>
        <end position="313"/>
    </location>
</feature>
<dbReference type="PANTHER" id="PTHR21664">
    <property type="entry name" value="CHRONIC MYELOGENOUS LEUKEMIA TUMOR ANTIGEN 66"/>
    <property type="match status" value="1"/>
</dbReference>
<dbReference type="Proteomes" id="UP000245884">
    <property type="component" value="Unassembled WGS sequence"/>
</dbReference>
<evidence type="ECO:0000256" key="3">
    <source>
        <dbReference type="ARBA" id="ARBA00018915"/>
    </source>
</evidence>
<keyword evidence="9" id="KW-1185">Reference proteome</keyword>
<dbReference type="OrthoDB" id="428655at2759"/>
<keyword evidence="4" id="KW-0963">Cytoplasm</keyword>
<feature type="compositionally biased region" description="Polar residues" evidence="6">
    <location>
        <begin position="216"/>
        <end position="227"/>
    </location>
</feature>